<sequence>MSEAKKALTGSIILVFTKISQKLLGLVSTLVLARILLPEDFGIIAISLLVITFMTTIAESGGREYIIRKDAVDDDDINTFWTLNLCLKTGIVVLVLLLTPLIAQFYEDQRLIPIIPMLALMLPLGALVNPELVICQRNQNYAPLLKIDLIKKIFAITLSISAALYFKNYWALIVGHLSSNLVGLICSYVIFNYRPKLTLINIKQQWVFSQWMLARSILGYTRSQLDNFFVSKFFSASELGGYYISKYISNMPATDLIAPALDPLLASYSRTKHSIEELKHQITLTLMIVASTAIPFAAFVYFNSFEIVKLILGDSWLEYSSLFAALSLLVIPHTIGIIAGKIITSSGKVRILFFYDFISLLTMFFVLYLLRDFSLESFTLGKLFVELIMVSLLLIVATLHMYKRKLFFILLLFLTSSLGAFSVGKVLTLFTFHAPVFFELSFKFAIFAAIWCVFVFVIFKVFLKNNHAALHIKFLIGKAMTLLFSKLARFRKS</sequence>
<feature type="transmembrane region" description="Helical" evidence="7">
    <location>
        <begin position="149"/>
        <end position="166"/>
    </location>
</feature>
<reference evidence="8 9" key="1">
    <citation type="submission" date="2023-09" db="EMBL/GenBank/DDBJ databases">
        <authorList>
            <person name="Rey-Velasco X."/>
        </authorList>
    </citation>
    <scope>NUCLEOTIDE SEQUENCE [LARGE SCALE GENOMIC DNA]</scope>
    <source>
        <strain evidence="8 9">W409</strain>
    </source>
</reference>
<dbReference type="PANTHER" id="PTHR30250:SF10">
    <property type="entry name" value="LIPOPOLYSACCHARIDE BIOSYNTHESIS PROTEIN WZXC"/>
    <property type="match status" value="1"/>
</dbReference>
<evidence type="ECO:0000256" key="1">
    <source>
        <dbReference type="ARBA" id="ARBA00004651"/>
    </source>
</evidence>
<dbReference type="GO" id="GO:0005886">
    <property type="term" value="C:plasma membrane"/>
    <property type="evidence" value="ECO:0007669"/>
    <property type="project" value="UniProtKB-SubCell"/>
</dbReference>
<dbReference type="InterPro" id="IPR050833">
    <property type="entry name" value="Poly_Biosynth_Transport"/>
</dbReference>
<evidence type="ECO:0000256" key="6">
    <source>
        <dbReference type="ARBA" id="ARBA00023136"/>
    </source>
</evidence>
<feature type="transmembrane region" description="Helical" evidence="7">
    <location>
        <begin position="12"/>
        <end position="35"/>
    </location>
</feature>
<evidence type="ECO:0000313" key="9">
    <source>
        <dbReference type="Proteomes" id="UP001249020"/>
    </source>
</evidence>
<dbReference type="Proteomes" id="UP001249020">
    <property type="component" value="Unassembled WGS sequence"/>
</dbReference>
<feature type="transmembrane region" description="Helical" evidence="7">
    <location>
        <begin position="409"/>
        <end position="432"/>
    </location>
</feature>
<feature type="transmembrane region" description="Helical" evidence="7">
    <location>
        <begin position="41"/>
        <end position="58"/>
    </location>
</feature>
<feature type="transmembrane region" description="Helical" evidence="7">
    <location>
        <begin position="172"/>
        <end position="191"/>
    </location>
</feature>
<proteinExistence type="inferred from homology"/>
<feature type="transmembrane region" description="Helical" evidence="7">
    <location>
        <begin position="282"/>
        <end position="302"/>
    </location>
</feature>
<comment type="similarity">
    <text evidence="2">Belongs to the polysaccharide synthase family.</text>
</comment>
<feature type="transmembrane region" description="Helical" evidence="7">
    <location>
        <begin position="111"/>
        <end position="128"/>
    </location>
</feature>
<dbReference type="EMBL" id="JAVRIE010000003">
    <property type="protein sequence ID" value="MDT0582634.1"/>
    <property type="molecule type" value="Genomic_DNA"/>
</dbReference>
<keyword evidence="9" id="KW-1185">Reference proteome</keyword>
<feature type="transmembrane region" description="Helical" evidence="7">
    <location>
        <begin position="322"/>
        <end position="340"/>
    </location>
</feature>
<accession>A0AAW8R1N0</accession>
<feature type="transmembrane region" description="Helical" evidence="7">
    <location>
        <begin position="444"/>
        <end position="463"/>
    </location>
</feature>
<feature type="transmembrane region" description="Helical" evidence="7">
    <location>
        <begin position="383"/>
        <end position="402"/>
    </location>
</feature>
<evidence type="ECO:0000256" key="5">
    <source>
        <dbReference type="ARBA" id="ARBA00022989"/>
    </source>
</evidence>
<organism evidence="8 9">
    <name type="scientific">Brumicola blandensis</name>
    <dbReference type="NCBI Taxonomy" id="3075611"/>
    <lineage>
        <taxon>Bacteria</taxon>
        <taxon>Pseudomonadati</taxon>
        <taxon>Pseudomonadota</taxon>
        <taxon>Gammaproteobacteria</taxon>
        <taxon>Alteromonadales</taxon>
        <taxon>Alteromonadaceae</taxon>
        <taxon>Brumicola</taxon>
    </lineage>
</organism>
<dbReference type="AlphaFoldDB" id="A0AAW8R1N0"/>
<feature type="transmembrane region" description="Helical" evidence="7">
    <location>
        <begin position="352"/>
        <end position="371"/>
    </location>
</feature>
<keyword evidence="6 7" id="KW-0472">Membrane</keyword>
<keyword evidence="5 7" id="KW-1133">Transmembrane helix</keyword>
<dbReference type="RefSeq" id="WP_311361416.1">
    <property type="nucleotide sequence ID" value="NZ_JAVRIE010000003.1"/>
</dbReference>
<evidence type="ECO:0000256" key="3">
    <source>
        <dbReference type="ARBA" id="ARBA00022475"/>
    </source>
</evidence>
<keyword evidence="3" id="KW-1003">Cell membrane</keyword>
<comment type="subcellular location">
    <subcellularLocation>
        <location evidence="1">Cell membrane</location>
        <topology evidence="1">Multi-pass membrane protein</topology>
    </subcellularLocation>
</comment>
<keyword evidence="4 7" id="KW-0812">Transmembrane</keyword>
<evidence type="ECO:0000256" key="4">
    <source>
        <dbReference type="ARBA" id="ARBA00022692"/>
    </source>
</evidence>
<comment type="caution">
    <text evidence="8">The sequence shown here is derived from an EMBL/GenBank/DDBJ whole genome shotgun (WGS) entry which is preliminary data.</text>
</comment>
<evidence type="ECO:0000313" key="8">
    <source>
        <dbReference type="EMBL" id="MDT0582634.1"/>
    </source>
</evidence>
<feature type="transmembrane region" description="Helical" evidence="7">
    <location>
        <begin position="79"/>
        <end position="105"/>
    </location>
</feature>
<evidence type="ECO:0000256" key="7">
    <source>
        <dbReference type="SAM" id="Phobius"/>
    </source>
</evidence>
<gene>
    <name evidence="8" type="ORF">RM544_08780</name>
</gene>
<protein>
    <submittedName>
        <fullName evidence="8">Oligosaccharide flippase family protein</fullName>
    </submittedName>
</protein>
<dbReference type="Pfam" id="PF13440">
    <property type="entry name" value="Polysacc_synt_3"/>
    <property type="match status" value="1"/>
</dbReference>
<evidence type="ECO:0000256" key="2">
    <source>
        <dbReference type="ARBA" id="ARBA00007430"/>
    </source>
</evidence>
<dbReference type="PANTHER" id="PTHR30250">
    <property type="entry name" value="PST FAMILY PREDICTED COLANIC ACID TRANSPORTER"/>
    <property type="match status" value="1"/>
</dbReference>
<name>A0AAW8R1N0_9ALTE</name>